<evidence type="ECO:0000259" key="3">
    <source>
        <dbReference type="Pfam" id="PF11738"/>
    </source>
</evidence>
<dbReference type="InterPro" id="IPR025303">
    <property type="entry name" value="PdaC"/>
</dbReference>
<dbReference type="Gene3D" id="3.90.640.20">
    <property type="entry name" value="Heat-shock cognate protein, ATPase"/>
    <property type="match status" value="1"/>
</dbReference>
<organism evidence="5 6">
    <name type="scientific">Dehalobacterium formicoaceticum</name>
    <dbReference type="NCBI Taxonomy" id="51515"/>
    <lineage>
        <taxon>Bacteria</taxon>
        <taxon>Bacillati</taxon>
        <taxon>Bacillota</taxon>
        <taxon>Clostridia</taxon>
        <taxon>Eubacteriales</taxon>
        <taxon>Peptococcaceae</taxon>
        <taxon>Dehalobacterium</taxon>
    </lineage>
</organism>
<dbReference type="InterPro" id="IPR021729">
    <property type="entry name" value="DUF3298"/>
</dbReference>
<dbReference type="InterPro" id="IPR037126">
    <property type="entry name" value="PdaC/RsiV-like_sf"/>
</dbReference>
<dbReference type="Pfam" id="PF13739">
    <property type="entry name" value="PdaC"/>
    <property type="match status" value="1"/>
</dbReference>
<feature type="domain" description="DUF3298" evidence="3">
    <location>
        <begin position="268"/>
        <end position="337"/>
    </location>
</feature>
<evidence type="ECO:0000256" key="1">
    <source>
        <dbReference type="SAM" id="SignalP"/>
    </source>
</evidence>
<accession>A0ABT1Y257</accession>
<evidence type="ECO:0000259" key="2">
    <source>
        <dbReference type="Pfam" id="PF07833"/>
    </source>
</evidence>
<dbReference type="Proteomes" id="UP001524944">
    <property type="component" value="Unassembled WGS sequence"/>
</dbReference>
<dbReference type="Gene3D" id="3.30.457.10">
    <property type="entry name" value="Copper amine oxidase-like, N-terminal domain"/>
    <property type="match status" value="1"/>
</dbReference>
<dbReference type="Gene3D" id="3.30.565.40">
    <property type="entry name" value="Fervidobacterium nodosum Rt17-B1 like"/>
    <property type="match status" value="1"/>
</dbReference>
<keyword evidence="1" id="KW-0732">Signal</keyword>
<feature type="signal peptide" evidence="1">
    <location>
        <begin position="1"/>
        <end position="23"/>
    </location>
</feature>
<evidence type="ECO:0000313" key="5">
    <source>
        <dbReference type="EMBL" id="MCR6544934.1"/>
    </source>
</evidence>
<evidence type="ECO:0000313" key="6">
    <source>
        <dbReference type="Proteomes" id="UP001524944"/>
    </source>
</evidence>
<protein>
    <submittedName>
        <fullName evidence="5">DUF4163 domain-containing protein</fullName>
    </submittedName>
</protein>
<keyword evidence="6" id="KW-1185">Reference proteome</keyword>
<gene>
    <name evidence="5" type="ORF">NVS47_05270</name>
</gene>
<sequence length="354" mass="40967">MKKIITFGLMAFMLVTWSLGAWAADFKTQEIKLNNRILQLGAYAEDGSLYLPVREICETMGYKVGWMSSNHLISLDNQQRSFSLDLKNRLIRDDDHLFYFSHEYRIIQGRTYFAAEFFSDYFSMQTQWDQSEGTVLLKKIQENNITIDTVKESSENDTLKITLQYPVIEGMKSQMLQDEINGIFKELAEKAAQEGKNNALSLTEAAKEVKDWIPNQCETYFNYQIKFNQKNILSLVFQNYQYAGGAHGSTVQTSYTINLETGQQYALKDLFREDADYVSLISNEVKQQLEERDLTEALFEPFDQIAADQPYYLSNNGIVVYFQQYEILPYAAGIQEFSNEQLPSQLLNDPELFQ</sequence>
<dbReference type="EMBL" id="JANPWE010000002">
    <property type="protein sequence ID" value="MCR6544934.1"/>
    <property type="molecule type" value="Genomic_DNA"/>
</dbReference>
<dbReference type="InterPro" id="IPR036582">
    <property type="entry name" value="Mao_N_sf"/>
</dbReference>
<evidence type="ECO:0000259" key="4">
    <source>
        <dbReference type="Pfam" id="PF13739"/>
    </source>
</evidence>
<dbReference type="RefSeq" id="WP_257912555.1">
    <property type="nucleotide sequence ID" value="NZ_JANPWE010000002.1"/>
</dbReference>
<reference evidence="5 6" key="1">
    <citation type="submission" date="2022-08" db="EMBL/GenBank/DDBJ databases">
        <title>Proteogenomics of the novel Dehalobacterium formicoaceticum strain EZ94 highlights a key role of methyltransferases during anaerobic dichloromethane degradation.</title>
        <authorList>
            <person name="Wasmund K."/>
        </authorList>
    </citation>
    <scope>NUCLEOTIDE SEQUENCE [LARGE SCALE GENOMIC DNA]</scope>
    <source>
        <strain evidence="5 6">EZ94</strain>
    </source>
</reference>
<dbReference type="Pfam" id="PF11738">
    <property type="entry name" value="DUF3298"/>
    <property type="match status" value="1"/>
</dbReference>
<feature type="chain" id="PRO_5045484636" evidence="1">
    <location>
        <begin position="24"/>
        <end position="354"/>
    </location>
</feature>
<proteinExistence type="predicted"/>
<dbReference type="SUPFAM" id="SSF55383">
    <property type="entry name" value="Copper amine oxidase, domain N"/>
    <property type="match status" value="1"/>
</dbReference>
<dbReference type="Pfam" id="PF07833">
    <property type="entry name" value="Cu_amine_oxidN1"/>
    <property type="match status" value="1"/>
</dbReference>
<feature type="domain" description="Deacetylase PdaC" evidence="4">
    <location>
        <begin position="153"/>
        <end position="250"/>
    </location>
</feature>
<feature type="domain" description="Copper amine oxidase-like N-terminal" evidence="2">
    <location>
        <begin position="39"/>
        <end position="136"/>
    </location>
</feature>
<dbReference type="InterPro" id="IPR012854">
    <property type="entry name" value="Cu_amine_oxidase-like_N"/>
</dbReference>
<comment type="caution">
    <text evidence="5">The sequence shown here is derived from an EMBL/GenBank/DDBJ whole genome shotgun (WGS) entry which is preliminary data.</text>
</comment>
<name>A0ABT1Y257_9FIRM</name>